<name>A0AA40F0I0_9PEZI</name>
<feature type="region of interest" description="Disordered" evidence="1">
    <location>
        <begin position="1"/>
        <end position="38"/>
    </location>
</feature>
<gene>
    <name evidence="2" type="ORF">B0T18DRAFT_427131</name>
</gene>
<accession>A0AA40F0I0</accession>
<evidence type="ECO:0000313" key="2">
    <source>
        <dbReference type="EMBL" id="KAK0748909.1"/>
    </source>
</evidence>
<dbReference type="Proteomes" id="UP001172155">
    <property type="component" value="Unassembled WGS sequence"/>
</dbReference>
<evidence type="ECO:0000256" key="1">
    <source>
        <dbReference type="SAM" id="MobiDB-lite"/>
    </source>
</evidence>
<keyword evidence="3" id="KW-1185">Reference proteome</keyword>
<sequence>MLRSTRNSRFSVPLGAEQGPPPSPVGSAFGRTEVRSQHQSDWIKEGFNSMSVGGSLGGGQATVPVSVEASWEKEHAYSNQSRTASDVQSLAVTYNFPRAVVELHPDGLEMTEQARRDGMGVTTQAAADRFNQEYGSVFVKDRTRIAVGLSFKTEYASGGIQFAKVNTTTTTNTAGSLLQDSTLTWDAVGGDTLLCTKPPPLHGHGALEPVGEPTAPITTSGSTWNLVTDVYFNTYVRVAIMDAFGDLPSLTRSAIARKMSDCYDVETLSRVSKANIFNTTNFPDEPNVIPGAKLFSALTLERKVG</sequence>
<evidence type="ECO:0000313" key="3">
    <source>
        <dbReference type="Proteomes" id="UP001172155"/>
    </source>
</evidence>
<protein>
    <submittedName>
        <fullName evidence="2">Uncharacterized protein</fullName>
    </submittedName>
</protein>
<comment type="caution">
    <text evidence="2">The sequence shown here is derived from an EMBL/GenBank/DDBJ whole genome shotgun (WGS) entry which is preliminary data.</text>
</comment>
<organism evidence="2 3">
    <name type="scientific">Schizothecium vesticola</name>
    <dbReference type="NCBI Taxonomy" id="314040"/>
    <lineage>
        <taxon>Eukaryota</taxon>
        <taxon>Fungi</taxon>
        <taxon>Dikarya</taxon>
        <taxon>Ascomycota</taxon>
        <taxon>Pezizomycotina</taxon>
        <taxon>Sordariomycetes</taxon>
        <taxon>Sordariomycetidae</taxon>
        <taxon>Sordariales</taxon>
        <taxon>Schizotheciaceae</taxon>
        <taxon>Schizothecium</taxon>
    </lineage>
</organism>
<dbReference type="EMBL" id="JAUKUD010000003">
    <property type="protein sequence ID" value="KAK0748909.1"/>
    <property type="molecule type" value="Genomic_DNA"/>
</dbReference>
<dbReference type="AlphaFoldDB" id="A0AA40F0I0"/>
<reference evidence="2" key="1">
    <citation type="submission" date="2023-06" db="EMBL/GenBank/DDBJ databases">
        <title>Genome-scale phylogeny and comparative genomics of the fungal order Sordariales.</title>
        <authorList>
            <consortium name="Lawrence Berkeley National Laboratory"/>
            <person name="Hensen N."/>
            <person name="Bonometti L."/>
            <person name="Westerberg I."/>
            <person name="Brannstrom I.O."/>
            <person name="Guillou S."/>
            <person name="Cros-Aarteil S."/>
            <person name="Calhoun S."/>
            <person name="Haridas S."/>
            <person name="Kuo A."/>
            <person name="Mondo S."/>
            <person name="Pangilinan J."/>
            <person name="Riley R."/>
            <person name="LaButti K."/>
            <person name="Andreopoulos B."/>
            <person name="Lipzen A."/>
            <person name="Chen C."/>
            <person name="Yanf M."/>
            <person name="Daum C."/>
            <person name="Ng V."/>
            <person name="Clum A."/>
            <person name="Steindorff A."/>
            <person name="Ohm R."/>
            <person name="Martin F."/>
            <person name="Silar P."/>
            <person name="Natvig D."/>
            <person name="Lalanne C."/>
            <person name="Gautier V."/>
            <person name="Ament-velasquez S.L."/>
            <person name="Kruys A."/>
            <person name="Hutchinson M.I."/>
            <person name="Powell A.J."/>
            <person name="Barry K."/>
            <person name="Miller A.N."/>
            <person name="Grigoriev I.V."/>
            <person name="Debuchy R."/>
            <person name="Gladieux P."/>
            <person name="Thoren M.H."/>
            <person name="Johannesson H."/>
        </authorList>
    </citation>
    <scope>NUCLEOTIDE SEQUENCE</scope>
    <source>
        <strain evidence="2">SMH3187-1</strain>
    </source>
</reference>
<proteinExistence type="predicted"/>
<feature type="compositionally biased region" description="Polar residues" evidence="1">
    <location>
        <begin position="1"/>
        <end position="10"/>
    </location>
</feature>